<dbReference type="InterPro" id="IPR045864">
    <property type="entry name" value="aa-tRNA-synth_II/BPL/LPL"/>
</dbReference>
<dbReference type="HAMAP" id="MF_01571">
    <property type="entry name" value="Pro_tRNA_synth_type3"/>
    <property type="match status" value="1"/>
</dbReference>
<comment type="catalytic activity">
    <reaction evidence="5 6">
        <text>tRNA(Pro) + L-proline + ATP = L-prolyl-tRNA(Pro) + AMP + diphosphate</text>
        <dbReference type="Rhea" id="RHEA:14305"/>
        <dbReference type="Rhea" id="RHEA-COMP:9700"/>
        <dbReference type="Rhea" id="RHEA-COMP:9702"/>
        <dbReference type="ChEBI" id="CHEBI:30616"/>
        <dbReference type="ChEBI" id="CHEBI:33019"/>
        <dbReference type="ChEBI" id="CHEBI:60039"/>
        <dbReference type="ChEBI" id="CHEBI:78442"/>
        <dbReference type="ChEBI" id="CHEBI:78532"/>
        <dbReference type="ChEBI" id="CHEBI:456215"/>
        <dbReference type="EC" id="6.1.1.15"/>
    </reaction>
</comment>
<dbReference type="SUPFAM" id="SSF55681">
    <property type="entry name" value="Class II aaRS and biotin synthetases"/>
    <property type="match status" value="1"/>
</dbReference>
<gene>
    <name evidence="6" type="primary">proS</name>
    <name evidence="8" type="ORF">ENU09_01905</name>
    <name evidence="9" type="ORF">ENU20_00205</name>
</gene>
<comment type="similarity">
    <text evidence="6">Belongs to the class-II aminoacyl-tRNA synthetase family. ProS type 3 subfamily.</text>
</comment>
<dbReference type="InterPro" id="IPR006195">
    <property type="entry name" value="aa-tRNA-synth_II"/>
</dbReference>
<comment type="subunit">
    <text evidence="6">Homodimer.</text>
</comment>
<dbReference type="EC" id="6.1.1.15" evidence="6"/>
<dbReference type="InterPro" id="IPR004154">
    <property type="entry name" value="Anticodon-bd"/>
</dbReference>
<dbReference type="Pfam" id="PF03129">
    <property type="entry name" value="HGTP_anticodon"/>
    <property type="match status" value="1"/>
</dbReference>
<dbReference type="NCBIfam" id="TIGR00408">
    <property type="entry name" value="proS_fam_I"/>
    <property type="match status" value="1"/>
</dbReference>
<evidence type="ECO:0000256" key="5">
    <source>
        <dbReference type="ARBA" id="ARBA00047671"/>
    </source>
</evidence>
<keyword evidence="2 6" id="KW-0547">Nucleotide-binding</keyword>
<comment type="domain">
    <text evidence="6">Consists of three domains: the N-terminal catalytic domain, the anticodon-binding domain and the C-terminal extension.</text>
</comment>
<dbReference type="Gene3D" id="3.40.50.800">
    <property type="entry name" value="Anticodon-binding domain"/>
    <property type="match status" value="1"/>
</dbReference>
<reference evidence="9" key="1">
    <citation type="journal article" date="2020" name="mSystems">
        <title>Genome- and Community-Level Interaction Insights into Carbon Utilization and Element Cycling Functions of Hydrothermarchaeota in Hydrothermal Sediment.</title>
        <authorList>
            <person name="Zhou Z."/>
            <person name="Liu Y."/>
            <person name="Xu W."/>
            <person name="Pan J."/>
            <person name="Luo Z.H."/>
            <person name="Li M."/>
        </authorList>
    </citation>
    <scope>NUCLEOTIDE SEQUENCE [LARGE SCALE GENOMIC DNA]</scope>
    <source>
        <strain evidence="8">SpSt-638</strain>
        <strain evidence="9">SpSt-648</strain>
    </source>
</reference>
<dbReference type="SUPFAM" id="SSF52954">
    <property type="entry name" value="Class II aaRS ABD-related"/>
    <property type="match status" value="1"/>
</dbReference>
<dbReference type="GO" id="GO:0005737">
    <property type="term" value="C:cytoplasm"/>
    <property type="evidence" value="ECO:0007669"/>
    <property type="project" value="UniProtKB-SubCell"/>
</dbReference>
<evidence type="ECO:0000256" key="4">
    <source>
        <dbReference type="ARBA" id="ARBA00023146"/>
    </source>
</evidence>
<dbReference type="EMBL" id="DTBE01000055">
    <property type="protein sequence ID" value="HGQ59465.1"/>
    <property type="molecule type" value="Genomic_DNA"/>
</dbReference>
<dbReference type="GO" id="GO:0004827">
    <property type="term" value="F:proline-tRNA ligase activity"/>
    <property type="evidence" value="ECO:0007669"/>
    <property type="project" value="UniProtKB-UniRule"/>
</dbReference>
<evidence type="ECO:0000256" key="6">
    <source>
        <dbReference type="HAMAP-Rule" id="MF_01571"/>
    </source>
</evidence>
<dbReference type="GO" id="GO:0006433">
    <property type="term" value="P:prolyl-tRNA aminoacylation"/>
    <property type="evidence" value="ECO:0007669"/>
    <property type="project" value="UniProtKB-UniRule"/>
</dbReference>
<keyword evidence="6" id="KW-0648">Protein biosynthesis</keyword>
<dbReference type="PRINTS" id="PR01046">
    <property type="entry name" value="TRNASYNTHPRO"/>
</dbReference>
<dbReference type="InterPro" id="IPR004499">
    <property type="entry name" value="Pro-tRNA-ligase_IIa_arc-type"/>
</dbReference>
<organism evidence="9">
    <name type="scientific">Staphylothermus marinus</name>
    <dbReference type="NCBI Taxonomy" id="2280"/>
    <lineage>
        <taxon>Archaea</taxon>
        <taxon>Thermoproteota</taxon>
        <taxon>Thermoprotei</taxon>
        <taxon>Desulfurococcales</taxon>
        <taxon>Desulfurococcaceae</taxon>
        <taxon>Staphylothermus</taxon>
    </lineage>
</organism>
<dbReference type="Gene3D" id="3.30.930.10">
    <property type="entry name" value="Bira Bifunctional Protein, Domain 2"/>
    <property type="match status" value="1"/>
</dbReference>
<dbReference type="PANTHER" id="PTHR43382:SF2">
    <property type="entry name" value="BIFUNCTIONAL GLUTAMATE_PROLINE--TRNA LIGASE"/>
    <property type="match status" value="1"/>
</dbReference>
<evidence type="ECO:0000313" key="9">
    <source>
        <dbReference type="EMBL" id="HGQ73492.1"/>
    </source>
</evidence>
<comment type="caution">
    <text evidence="9">The sequence shown here is derived from an EMBL/GenBank/DDBJ whole genome shotgun (WGS) entry which is preliminary data.</text>
</comment>
<sequence>MSIEERPWGDKFEDFSNWFHELLKHCDIVDIRYPLKGMIVWKPYGLKTLRLIQKILIDLLEKSGHEEAYFPTLIPESVFSKESDFLKGFGGESFVVEGTLTKKFNEKLFIRPTSETVMYYMWSLWIKGRRDLPIKMYQNVNVFRYETKMTHPILRVREIMGFIEAHTAHATSEEAESQIWEAIGIYRRFFDTLLIPYLIVKTPPWDVFAGAEYNYDFITVTPDGKGLELGSVINLGQKFARAFDIKYTDSDGSVKYVYQTCYGVSERVLGAVLAIHGDEKGLFLPPVIAPIQVVIVPIVKTEEREVLEYAENVAKILRENGLRVHVDKDPEHTPGWKYYYWEMKGVPIRLEIGKREVDNHTVTIARRDGLPKIVTPLNNIFEELNATIESIEKNMYRRALEYFKKMIIISLSSEESIESGRRGLIVVPWDGSRECAEYLEKNFGKQLLGEVIYSPIDLGDPRGKIICGNRVADRFAVLGVTY</sequence>
<feature type="domain" description="Aminoacyl-transfer RNA synthetases class-II family profile" evidence="7">
    <location>
        <begin position="37"/>
        <end position="285"/>
    </location>
</feature>
<evidence type="ECO:0000259" key="7">
    <source>
        <dbReference type="PROSITE" id="PS50862"/>
    </source>
</evidence>
<dbReference type="InterPro" id="IPR002314">
    <property type="entry name" value="aa-tRNA-synt_IIb"/>
</dbReference>
<keyword evidence="6" id="KW-0963">Cytoplasm</keyword>
<comment type="function">
    <text evidence="6">Catalyzes the attachment of proline to tRNA(Pro) in a two-step reaction: proline is first activated by ATP to form Pro-AMP and then transferred to the acceptor end of tRNA(Pro).</text>
</comment>
<comment type="subcellular location">
    <subcellularLocation>
        <location evidence="6">Cytoplasm</location>
    </subcellularLocation>
</comment>
<dbReference type="GO" id="GO:0005524">
    <property type="term" value="F:ATP binding"/>
    <property type="evidence" value="ECO:0007669"/>
    <property type="project" value="UniProtKB-UniRule"/>
</dbReference>
<dbReference type="AlphaFoldDB" id="A0A7C4NQZ4"/>
<dbReference type="PROSITE" id="PS50862">
    <property type="entry name" value="AA_TRNA_LIGASE_II"/>
    <property type="match status" value="1"/>
</dbReference>
<protein>
    <recommendedName>
        <fullName evidence="6">Proline--tRNA ligase</fullName>
        <ecNumber evidence="6">6.1.1.15</ecNumber>
    </recommendedName>
    <alternativeName>
        <fullName evidence="6">Prolyl-tRNA synthetase</fullName>
        <shortName evidence="6">ProRS</shortName>
    </alternativeName>
</protein>
<dbReference type="Pfam" id="PF00587">
    <property type="entry name" value="tRNA-synt_2b"/>
    <property type="match status" value="1"/>
</dbReference>
<evidence type="ECO:0000256" key="3">
    <source>
        <dbReference type="ARBA" id="ARBA00022840"/>
    </source>
</evidence>
<keyword evidence="3 6" id="KW-0067">ATP-binding</keyword>
<accession>A0A7C4NQZ4</accession>
<keyword evidence="4 6" id="KW-0030">Aminoacyl-tRNA synthetase</keyword>
<evidence type="ECO:0000313" key="8">
    <source>
        <dbReference type="EMBL" id="HGQ59465.1"/>
    </source>
</evidence>
<dbReference type="InterPro" id="IPR036621">
    <property type="entry name" value="Anticodon-bd_dom_sf"/>
</dbReference>
<dbReference type="EMBL" id="DTBP01000004">
    <property type="protein sequence ID" value="HGQ73492.1"/>
    <property type="molecule type" value="Genomic_DNA"/>
</dbReference>
<evidence type="ECO:0000256" key="2">
    <source>
        <dbReference type="ARBA" id="ARBA00022741"/>
    </source>
</evidence>
<proteinExistence type="inferred from homology"/>
<name>A0A7C4NQZ4_STAMA</name>
<keyword evidence="1 6" id="KW-0436">Ligase</keyword>
<dbReference type="InterPro" id="IPR002316">
    <property type="entry name" value="Pro-tRNA-ligase_IIa"/>
</dbReference>
<dbReference type="GO" id="GO:0017101">
    <property type="term" value="C:aminoacyl-tRNA synthetase multienzyme complex"/>
    <property type="evidence" value="ECO:0007669"/>
    <property type="project" value="TreeGrafter"/>
</dbReference>
<evidence type="ECO:0000256" key="1">
    <source>
        <dbReference type="ARBA" id="ARBA00022598"/>
    </source>
</evidence>
<dbReference type="PANTHER" id="PTHR43382">
    <property type="entry name" value="PROLYL-TRNA SYNTHETASE"/>
    <property type="match status" value="1"/>
</dbReference>